<accession>A0A816HEJ6</accession>
<feature type="compositionally biased region" description="Polar residues" evidence="5">
    <location>
        <begin position="106"/>
        <end position="119"/>
    </location>
</feature>
<sequence length="494" mass="55601">MTFLLCDWRTFSTCHTAILYAVKRESLFYWKIQKQMAWREALKKPVAKPTAPKPKFDTKDDDWETDINYENQTSEKSQRYGSSSVPGSGRVDHVDFKNLQEKAKTADSTTREAYQNKNPNRGYGGKYGKDQVMDKSAADYSYRGELAKHSSQTDCNKGFGGAYGVDERAKDKSAVGFDYKGEVEKHPSQTDFSKGFGGKYGTDPNAQDKSAVGFSHRETVPKHPSQTDFSKGFGGKYGVQQEEPSRLSTSTRSPEQSSSEKTPPPVGSSIGVGNIRARFENMKKEQEEEAAKRVAEERNKRTTHDQKSQQKQPSTSNGHEKIKQPEIPPTYNQPARAPSPSPICQPEIQLPSVTTPIIYENLDSRFETQRSEEKQVESNKFIGGVNVASLLRARKASSSSSKHDDDDDEWADNHQHQSYRSPSPIPAAQPEPPSNNEGIRCIARYSYEKTEDDELGFEENEIITNVQKMHDEWWYGKIGSRSGLFPANYAEELN</sequence>
<feature type="region of interest" description="Disordered" evidence="5">
    <location>
        <begin position="393"/>
        <end position="439"/>
    </location>
</feature>
<dbReference type="GO" id="GO:0030427">
    <property type="term" value="C:site of polarized growth"/>
    <property type="evidence" value="ECO:0007669"/>
    <property type="project" value="TreeGrafter"/>
</dbReference>
<dbReference type="GO" id="GO:0030864">
    <property type="term" value="C:cortical actin cytoskeleton"/>
    <property type="evidence" value="ECO:0007669"/>
    <property type="project" value="TreeGrafter"/>
</dbReference>
<dbReference type="InterPro" id="IPR036028">
    <property type="entry name" value="SH3-like_dom_sf"/>
</dbReference>
<keyword evidence="1 4" id="KW-0728">SH3 domain</keyword>
<gene>
    <name evidence="7" type="ORF">KQP761_LOCUS38050</name>
</gene>
<dbReference type="Gene3D" id="2.30.30.40">
    <property type="entry name" value="SH3 Domains"/>
    <property type="match status" value="1"/>
</dbReference>
<feature type="compositionally biased region" description="Basic and acidic residues" evidence="5">
    <location>
        <begin position="364"/>
        <end position="377"/>
    </location>
</feature>
<dbReference type="GO" id="GO:0030833">
    <property type="term" value="P:regulation of actin filament polymerization"/>
    <property type="evidence" value="ECO:0007669"/>
    <property type="project" value="TreeGrafter"/>
</dbReference>
<feature type="compositionally biased region" description="Low complexity" evidence="5">
    <location>
        <begin position="248"/>
        <end position="260"/>
    </location>
</feature>
<keyword evidence="2" id="KW-0597">Phosphoprotein</keyword>
<evidence type="ECO:0000256" key="4">
    <source>
        <dbReference type="PROSITE-ProRule" id="PRU00192"/>
    </source>
</evidence>
<feature type="compositionally biased region" description="Polar residues" evidence="5">
    <location>
        <begin position="68"/>
        <end position="86"/>
    </location>
</feature>
<dbReference type="PANTHER" id="PTHR10829">
    <property type="entry name" value="CORTACTIN AND DREBRIN"/>
    <property type="match status" value="1"/>
</dbReference>
<dbReference type="InterPro" id="IPR003134">
    <property type="entry name" value="Hs1_Cortactin"/>
</dbReference>
<protein>
    <recommendedName>
        <fullName evidence="6">SH3 domain-containing protein</fullName>
    </recommendedName>
</protein>
<feature type="domain" description="SH3" evidence="6">
    <location>
        <begin position="436"/>
        <end position="494"/>
    </location>
</feature>
<dbReference type="GO" id="GO:0051015">
    <property type="term" value="F:actin filament binding"/>
    <property type="evidence" value="ECO:0007669"/>
    <property type="project" value="TreeGrafter"/>
</dbReference>
<comment type="caution">
    <text evidence="7">The sequence shown here is derived from an EMBL/GenBank/DDBJ whole genome shotgun (WGS) entry which is preliminary data.</text>
</comment>
<evidence type="ECO:0000256" key="1">
    <source>
        <dbReference type="ARBA" id="ARBA00022443"/>
    </source>
</evidence>
<dbReference type="PROSITE" id="PS50002">
    <property type="entry name" value="SH3"/>
    <property type="match status" value="1"/>
</dbReference>
<evidence type="ECO:0000256" key="2">
    <source>
        <dbReference type="ARBA" id="ARBA00022553"/>
    </source>
</evidence>
<evidence type="ECO:0000256" key="5">
    <source>
        <dbReference type="SAM" id="MobiDB-lite"/>
    </source>
</evidence>
<dbReference type="Proteomes" id="UP000663834">
    <property type="component" value="Unassembled WGS sequence"/>
</dbReference>
<dbReference type="CDD" id="cd00174">
    <property type="entry name" value="SH3"/>
    <property type="match status" value="1"/>
</dbReference>
<dbReference type="Pfam" id="PF02218">
    <property type="entry name" value="HS1_rep"/>
    <property type="match status" value="3"/>
</dbReference>
<dbReference type="AlphaFoldDB" id="A0A816HEJ6"/>
<feature type="region of interest" description="Disordered" evidence="5">
    <location>
        <begin position="103"/>
        <end position="130"/>
    </location>
</feature>
<feature type="region of interest" description="Disordered" evidence="5">
    <location>
        <begin position="364"/>
        <end position="383"/>
    </location>
</feature>
<dbReference type="PROSITE" id="PS51090">
    <property type="entry name" value="CORTACTIN"/>
    <property type="match status" value="3"/>
</dbReference>
<dbReference type="GO" id="GO:0005886">
    <property type="term" value="C:plasma membrane"/>
    <property type="evidence" value="ECO:0007669"/>
    <property type="project" value="TreeGrafter"/>
</dbReference>
<evidence type="ECO:0000313" key="7">
    <source>
        <dbReference type="EMBL" id="CAF1684690.1"/>
    </source>
</evidence>
<dbReference type="SUPFAM" id="SSF50044">
    <property type="entry name" value="SH3-domain"/>
    <property type="match status" value="1"/>
</dbReference>
<evidence type="ECO:0000259" key="6">
    <source>
        <dbReference type="PROSITE" id="PS50002"/>
    </source>
</evidence>
<dbReference type="GO" id="GO:0016477">
    <property type="term" value="P:cell migration"/>
    <property type="evidence" value="ECO:0007669"/>
    <property type="project" value="TreeGrafter"/>
</dbReference>
<dbReference type="InterPro" id="IPR001452">
    <property type="entry name" value="SH3_domain"/>
</dbReference>
<feature type="compositionally biased region" description="Pro residues" evidence="5">
    <location>
        <begin position="423"/>
        <end position="433"/>
    </location>
</feature>
<name>A0A816HEJ6_9BILA</name>
<dbReference type="GO" id="GO:0005884">
    <property type="term" value="C:actin filament"/>
    <property type="evidence" value="ECO:0007669"/>
    <property type="project" value="TreeGrafter"/>
</dbReference>
<evidence type="ECO:0000256" key="3">
    <source>
        <dbReference type="ARBA" id="ARBA00022737"/>
    </source>
</evidence>
<feature type="region of interest" description="Disordered" evidence="5">
    <location>
        <begin position="180"/>
        <end position="349"/>
    </location>
</feature>
<dbReference type="EMBL" id="CAJNOW010021562">
    <property type="protein sequence ID" value="CAF1684690.1"/>
    <property type="molecule type" value="Genomic_DNA"/>
</dbReference>
<reference evidence="7" key="1">
    <citation type="submission" date="2021-02" db="EMBL/GenBank/DDBJ databases">
        <authorList>
            <person name="Nowell W R."/>
        </authorList>
    </citation>
    <scope>NUCLEOTIDE SEQUENCE</scope>
</reference>
<dbReference type="Pfam" id="PF14604">
    <property type="entry name" value="SH3_9"/>
    <property type="match status" value="1"/>
</dbReference>
<dbReference type="SMART" id="SM00326">
    <property type="entry name" value="SH3"/>
    <property type="match status" value="1"/>
</dbReference>
<keyword evidence="3" id="KW-0677">Repeat</keyword>
<evidence type="ECO:0000313" key="8">
    <source>
        <dbReference type="Proteomes" id="UP000663834"/>
    </source>
</evidence>
<proteinExistence type="predicted"/>
<organism evidence="7 8">
    <name type="scientific">Rotaria magnacalcarata</name>
    <dbReference type="NCBI Taxonomy" id="392030"/>
    <lineage>
        <taxon>Eukaryota</taxon>
        <taxon>Metazoa</taxon>
        <taxon>Spiralia</taxon>
        <taxon>Gnathifera</taxon>
        <taxon>Rotifera</taxon>
        <taxon>Eurotatoria</taxon>
        <taxon>Bdelloidea</taxon>
        <taxon>Philodinida</taxon>
        <taxon>Philodinidae</taxon>
        <taxon>Rotaria</taxon>
    </lineage>
</organism>
<dbReference type="OrthoDB" id="5971719at2759"/>
<dbReference type="PRINTS" id="PR00452">
    <property type="entry name" value="SH3DOMAIN"/>
</dbReference>
<feature type="region of interest" description="Disordered" evidence="5">
    <location>
        <begin position="43"/>
        <end position="91"/>
    </location>
</feature>
<feature type="compositionally biased region" description="Basic and acidic residues" evidence="5">
    <location>
        <begin position="277"/>
        <end position="308"/>
    </location>
</feature>
<dbReference type="PANTHER" id="PTHR10829:SF23">
    <property type="entry name" value="CORTACTIN, ISOFORM A"/>
    <property type="match status" value="1"/>
</dbReference>